<reference evidence="1" key="1">
    <citation type="journal article" date="2023" name="IMA Fungus">
        <title>Comparative genomic study of the Penicillium genus elucidates a diverse pangenome and 15 lateral gene transfer events.</title>
        <authorList>
            <person name="Petersen C."/>
            <person name="Sorensen T."/>
            <person name="Nielsen M.R."/>
            <person name="Sondergaard T.E."/>
            <person name="Sorensen J.L."/>
            <person name="Fitzpatrick D.A."/>
            <person name="Frisvad J.C."/>
            <person name="Nielsen K.L."/>
        </authorList>
    </citation>
    <scope>NUCLEOTIDE SEQUENCE</scope>
    <source>
        <strain evidence="1">IBT 15450</strain>
    </source>
</reference>
<proteinExistence type="predicted"/>
<organism evidence="1 2">
    <name type="scientific">Penicillium canescens</name>
    <dbReference type="NCBI Taxonomy" id="5083"/>
    <lineage>
        <taxon>Eukaryota</taxon>
        <taxon>Fungi</taxon>
        <taxon>Dikarya</taxon>
        <taxon>Ascomycota</taxon>
        <taxon>Pezizomycotina</taxon>
        <taxon>Eurotiomycetes</taxon>
        <taxon>Eurotiomycetidae</taxon>
        <taxon>Eurotiales</taxon>
        <taxon>Aspergillaceae</taxon>
        <taxon>Penicillium</taxon>
    </lineage>
</organism>
<dbReference type="Proteomes" id="UP001219568">
    <property type="component" value="Unassembled WGS sequence"/>
</dbReference>
<dbReference type="EMBL" id="JAQJZL010000003">
    <property type="protein sequence ID" value="KAJ6048111.1"/>
    <property type="molecule type" value="Genomic_DNA"/>
</dbReference>
<sequence>MPLKLKAGWKNDLFPESLSSIGNTILFKAFAFYDTIIILSGNFGDKPRIVDDSWERCYGHPIPVPYI</sequence>
<protein>
    <submittedName>
        <fullName evidence="1">Uncharacterized protein</fullName>
    </submittedName>
</protein>
<name>A0AAD6NB57_PENCN</name>
<keyword evidence="2" id="KW-1185">Reference proteome</keyword>
<accession>A0AAD6NB57</accession>
<dbReference type="AlphaFoldDB" id="A0AAD6NB57"/>
<reference evidence="1" key="2">
    <citation type="submission" date="2023-01" db="EMBL/GenBank/DDBJ databases">
        <authorList>
            <person name="Petersen C."/>
        </authorList>
    </citation>
    <scope>NUCLEOTIDE SEQUENCE</scope>
    <source>
        <strain evidence="1">IBT 15450</strain>
    </source>
</reference>
<evidence type="ECO:0000313" key="2">
    <source>
        <dbReference type="Proteomes" id="UP001219568"/>
    </source>
</evidence>
<comment type="caution">
    <text evidence="1">The sequence shown here is derived from an EMBL/GenBank/DDBJ whole genome shotgun (WGS) entry which is preliminary data.</text>
</comment>
<evidence type="ECO:0000313" key="1">
    <source>
        <dbReference type="EMBL" id="KAJ6048111.1"/>
    </source>
</evidence>
<gene>
    <name evidence="1" type="ORF">N7460_004258</name>
</gene>